<proteinExistence type="predicted"/>
<organism evidence="2 3">
    <name type="scientific">Rangifer tarandus platyrhynchus</name>
    <name type="common">Svalbard reindeer</name>
    <dbReference type="NCBI Taxonomy" id="3082113"/>
    <lineage>
        <taxon>Eukaryota</taxon>
        <taxon>Metazoa</taxon>
        <taxon>Chordata</taxon>
        <taxon>Craniata</taxon>
        <taxon>Vertebrata</taxon>
        <taxon>Euteleostomi</taxon>
        <taxon>Mammalia</taxon>
        <taxon>Eutheria</taxon>
        <taxon>Laurasiatheria</taxon>
        <taxon>Artiodactyla</taxon>
        <taxon>Ruminantia</taxon>
        <taxon>Pecora</taxon>
        <taxon>Cervidae</taxon>
        <taxon>Odocoileinae</taxon>
        <taxon>Rangifer</taxon>
    </lineage>
</organism>
<reference evidence="2" key="1">
    <citation type="submission" date="2023-04" db="EMBL/GenBank/DDBJ databases">
        <authorList>
            <consortium name="ELIXIR-Norway"/>
        </authorList>
    </citation>
    <scope>NUCLEOTIDE SEQUENCE [LARGE SCALE GENOMIC DNA]</scope>
</reference>
<evidence type="ECO:0000313" key="2">
    <source>
        <dbReference type="EMBL" id="CAI9170879.1"/>
    </source>
</evidence>
<name>A0ABN8ZG86_RANTA</name>
<gene>
    <name evidence="2" type="ORF">MRATA1EN1_LOCUS19841</name>
</gene>
<dbReference type="EMBL" id="OX459939">
    <property type="protein sequence ID" value="CAI9170879.1"/>
    <property type="molecule type" value="Genomic_DNA"/>
</dbReference>
<protein>
    <submittedName>
        <fullName evidence="2">Uncharacterized protein</fullName>
    </submittedName>
</protein>
<sequence>MNTHRKELWGSKRRGHHPEEVMSRLPIGLWAGIPLGKKLHMNVVEGSRAGQAWKKKPDNGPEVKKDPEELPHMGDLPASLLCVSPVGRRSHPFSPGCCLCLSSV</sequence>
<keyword evidence="3" id="KW-1185">Reference proteome</keyword>
<feature type="compositionally biased region" description="Basic and acidic residues" evidence="1">
    <location>
        <begin position="55"/>
        <end position="72"/>
    </location>
</feature>
<evidence type="ECO:0000313" key="3">
    <source>
        <dbReference type="Proteomes" id="UP001176941"/>
    </source>
</evidence>
<feature type="region of interest" description="Disordered" evidence="1">
    <location>
        <begin position="48"/>
        <end position="74"/>
    </location>
</feature>
<accession>A0ABN8ZG86</accession>
<evidence type="ECO:0000256" key="1">
    <source>
        <dbReference type="SAM" id="MobiDB-lite"/>
    </source>
</evidence>
<dbReference type="Proteomes" id="UP001176941">
    <property type="component" value="Chromosome 3"/>
</dbReference>